<reference evidence="8 9" key="1">
    <citation type="submission" date="2013-08" db="EMBL/GenBank/DDBJ databases">
        <title>Genome sequencing of Cellulomonas carbonis T26.</title>
        <authorList>
            <person name="Chen F."/>
            <person name="Li Y."/>
            <person name="Wang G."/>
        </authorList>
    </citation>
    <scope>NUCLEOTIDE SEQUENCE [LARGE SCALE GENOMIC DNA]</scope>
    <source>
        <strain evidence="8 9">T26</strain>
    </source>
</reference>
<feature type="region of interest" description="Disordered" evidence="7">
    <location>
        <begin position="1"/>
        <end position="28"/>
    </location>
</feature>
<evidence type="ECO:0000313" key="9">
    <source>
        <dbReference type="Proteomes" id="UP000029839"/>
    </source>
</evidence>
<dbReference type="InterPro" id="IPR045214">
    <property type="entry name" value="Surf1/Surf4"/>
</dbReference>
<evidence type="ECO:0000313" key="8">
    <source>
        <dbReference type="EMBL" id="KGM09541.1"/>
    </source>
</evidence>
<dbReference type="PROSITE" id="PS50895">
    <property type="entry name" value="SURF1"/>
    <property type="match status" value="1"/>
</dbReference>
<feature type="transmembrane region" description="Helical" evidence="6">
    <location>
        <begin position="57"/>
        <end position="76"/>
    </location>
</feature>
<comment type="caution">
    <text evidence="8">The sequence shown here is derived from an EMBL/GenBank/DDBJ whole genome shotgun (WGS) entry which is preliminary data.</text>
</comment>
<dbReference type="InterPro" id="IPR002994">
    <property type="entry name" value="Surf1/Shy1"/>
</dbReference>
<keyword evidence="3 6" id="KW-0812">Transmembrane</keyword>
<dbReference type="PANTHER" id="PTHR23427">
    <property type="entry name" value="SURFEIT LOCUS PROTEIN"/>
    <property type="match status" value="1"/>
</dbReference>
<evidence type="ECO:0000256" key="3">
    <source>
        <dbReference type="ARBA" id="ARBA00022692"/>
    </source>
</evidence>
<dbReference type="GO" id="GO:0005886">
    <property type="term" value="C:plasma membrane"/>
    <property type="evidence" value="ECO:0007669"/>
    <property type="project" value="UniProtKB-SubCell"/>
</dbReference>
<dbReference type="Pfam" id="PF02104">
    <property type="entry name" value="SURF1"/>
    <property type="match status" value="1"/>
</dbReference>
<evidence type="ECO:0000256" key="7">
    <source>
        <dbReference type="SAM" id="MobiDB-lite"/>
    </source>
</evidence>
<evidence type="ECO:0000256" key="2">
    <source>
        <dbReference type="ARBA" id="ARBA00007165"/>
    </source>
</evidence>
<comment type="subcellular location">
    <subcellularLocation>
        <location evidence="6">Cell membrane</location>
        <topology evidence="6">Multi-pass membrane protein</topology>
    </subcellularLocation>
    <subcellularLocation>
        <location evidence="1">Membrane</location>
    </subcellularLocation>
</comment>
<reference evidence="8 9" key="2">
    <citation type="journal article" date="2015" name="Stand. Genomic Sci.">
        <title>Draft genome sequence of Cellulomonas carbonis T26(T) and comparative analysis of six Cellulomonas genomes.</title>
        <authorList>
            <person name="Zhuang W."/>
            <person name="Zhang S."/>
            <person name="Xia X."/>
            <person name="Wang G."/>
        </authorList>
    </citation>
    <scope>NUCLEOTIDE SEQUENCE [LARGE SCALE GENOMIC DNA]</scope>
    <source>
        <strain evidence="8 9">T26</strain>
    </source>
</reference>
<keyword evidence="5 6" id="KW-0472">Membrane</keyword>
<dbReference type="PANTHER" id="PTHR23427:SF2">
    <property type="entry name" value="SURFEIT LOCUS PROTEIN 1"/>
    <property type="match status" value="1"/>
</dbReference>
<dbReference type="EMBL" id="AXCY01000090">
    <property type="protein sequence ID" value="KGM09541.1"/>
    <property type="molecule type" value="Genomic_DNA"/>
</dbReference>
<gene>
    <name evidence="8" type="ORF">N868_17680</name>
</gene>
<protein>
    <recommendedName>
        <fullName evidence="6">SURF1-like protein</fullName>
    </recommendedName>
</protein>
<organism evidence="8 9">
    <name type="scientific">Cellulomonas carbonis T26</name>
    <dbReference type="NCBI Taxonomy" id="947969"/>
    <lineage>
        <taxon>Bacteria</taxon>
        <taxon>Bacillati</taxon>
        <taxon>Actinomycetota</taxon>
        <taxon>Actinomycetes</taxon>
        <taxon>Micrococcales</taxon>
        <taxon>Cellulomonadaceae</taxon>
        <taxon>Cellulomonas</taxon>
    </lineage>
</organism>
<evidence type="ECO:0000256" key="5">
    <source>
        <dbReference type="ARBA" id="ARBA00023136"/>
    </source>
</evidence>
<keyword evidence="9" id="KW-1185">Reference proteome</keyword>
<proteinExistence type="inferred from homology"/>
<comment type="similarity">
    <text evidence="2 6">Belongs to the SURF1 family.</text>
</comment>
<dbReference type="AlphaFoldDB" id="A0A0A0BNJ8"/>
<dbReference type="Proteomes" id="UP000029839">
    <property type="component" value="Unassembled WGS sequence"/>
</dbReference>
<evidence type="ECO:0000256" key="6">
    <source>
        <dbReference type="RuleBase" id="RU363076"/>
    </source>
</evidence>
<feature type="compositionally biased region" description="Basic and acidic residues" evidence="7">
    <location>
        <begin position="306"/>
        <end position="315"/>
    </location>
</feature>
<dbReference type="CDD" id="cd06662">
    <property type="entry name" value="SURF1"/>
    <property type="match status" value="1"/>
</dbReference>
<keyword evidence="4 6" id="KW-1133">Transmembrane helix</keyword>
<comment type="caution">
    <text evidence="6">Lacks conserved residue(s) required for the propagation of feature annotation.</text>
</comment>
<name>A0A0A0BNJ8_9CELL</name>
<sequence>MRIADDVAGRAGRRPTDGPPRCAGYRGGVDARETRHAVGSDGRPRLGFWRVALTPRMVGLLLLFLGVAAVCGRLGVWQLDRAVERSEQNAAVRAAELESSPGDPLDEVLAPQQTFAGELVGRKVEVSGRFEGRTLLVPGRARGDDVGFLVLDAFRVDEGGVLAVVRGWVADPVAPPAPEGPVTMTGFLQAGEASEPGPQPEGRIGAISPGELVNRWGGPIYSGYLVAADPGPGVGKLPPPSVPGAGLNLQNLAYAVQWWIFGGFAVLLWSRLVRDEVRALAEEAAEAEDDRDGARVAEAPGGGGRRPHDGGEDHTPGGPDVHASPTGADDGSPSAPDRSPAV</sequence>
<evidence type="ECO:0000256" key="1">
    <source>
        <dbReference type="ARBA" id="ARBA00004370"/>
    </source>
</evidence>
<accession>A0A0A0BNJ8</accession>
<keyword evidence="6" id="KW-1003">Cell membrane</keyword>
<feature type="region of interest" description="Disordered" evidence="7">
    <location>
        <begin position="283"/>
        <end position="342"/>
    </location>
</feature>
<evidence type="ECO:0000256" key="4">
    <source>
        <dbReference type="ARBA" id="ARBA00022989"/>
    </source>
</evidence>